<keyword evidence="6" id="KW-0175">Coiled coil</keyword>
<evidence type="ECO:0000256" key="2">
    <source>
        <dbReference type="ARBA" id="ARBA00006076"/>
    </source>
</evidence>
<keyword evidence="5" id="KW-0539">Nucleus</keyword>
<organism evidence="8 9">
    <name type="scientific">Octopus sinensis</name>
    <name type="common">East Asian common octopus</name>
    <dbReference type="NCBI Taxonomy" id="2607531"/>
    <lineage>
        <taxon>Eukaryota</taxon>
        <taxon>Metazoa</taxon>
        <taxon>Spiralia</taxon>
        <taxon>Lophotrochozoa</taxon>
        <taxon>Mollusca</taxon>
        <taxon>Cephalopoda</taxon>
        <taxon>Coleoidea</taxon>
        <taxon>Octopodiformes</taxon>
        <taxon>Octopoda</taxon>
        <taxon>Incirrata</taxon>
        <taxon>Octopodidae</taxon>
        <taxon>Octopus</taxon>
    </lineage>
</organism>
<feature type="coiled-coil region" evidence="6">
    <location>
        <begin position="345"/>
        <end position="372"/>
    </location>
</feature>
<keyword evidence="3" id="KW-0507">mRNA processing</keyword>
<feature type="region of interest" description="Disordered" evidence="7">
    <location>
        <begin position="410"/>
        <end position="456"/>
    </location>
</feature>
<accession>A0A6P7U433</accession>
<evidence type="ECO:0000256" key="7">
    <source>
        <dbReference type="SAM" id="MobiDB-lite"/>
    </source>
</evidence>
<dbReference type="Proteomes" id="UP000515154">
    <property type="component" value="Unplaced"/>
</dbReference>
<dbReference type="KEGG" id="osn:115229468"/>
<evidence type="ECO:0000256" key="4">
    <source>
        <dbReference type="ARBA" id="ARBA00023187"/>
    </source>
</evidence>
<evidence type="ECO:0000256" key="1">
    <source>
        <dbReference type="ARBA" id="ARBA00004123"/>
    </source>
</evidence>
<sequence length="780" mass="88780">MGSSSKKHKSDREHRHKHRRRSSSRSRNKDHQSKKRRDKNESKNSSHKHDVGSSERKETPFSSGSSGGPASATGNNNNNTSGSNSNISSLSIDEANKLRIKLGMKPLDVGGSGSGAASAGGEASGSTDATPKKPEDVHVPAVNLGEMKRTNKIREKMELQREKRKIYDKFNKIKTLGDGEDGDDDVKKWIAKSRKMEHDREMAEKTAKMLDQMDEDFGIGSLMEEEFNKDKNKKKNYSSKDLKGFKVEHNLDSFKEGSTVILTLKDNQVLTEEQDVLVNPRLHEDEVAIKNNEVKKKKPEYTPYDDEEFTDDFQPRKEAMLSKYDEEIYGKKITSFELGSGGKYVPSAERDLERIRKELKQQSQSLVQLSTLAREYYTNEEVESAKFNKVKKVKRKIRKKTLKPDDLLNMSGEVGDARNGNDLGNRKMKVKTENPSEDAKESVSPRVEVEDMDVDQQQPEETTILGHDDSDIYNSHVVDEDDAMNELYSTLDKVRKLKQRRERAVPDEIAKTLHHTQSLGSNAFDADMKKSDIILNATSEFCRALGDIPTYGLAGNRDEERDAFLDLELELMERKKKIQDEEDLSSQWNEVDIDTKPVNIVKEENAVLDEEPAINMGLAAALQVAQKKGYLENQGKRMPSGPKHSGLEAIHYSIEDKRYDDLDEKYRKRDRYTGMLVDFKEKEGYKPDVRLEYADDSGRLLNEKEAFRQLSHRFHGKGPGKKKTEKRMKKLEEEQLMKQMSSTDTPLNTLTLLQEKQKQERTPYVILSGNKGMSANTIVK</sequence>
<evidence type="ECO:0000256" key="6">
    <source>
        <dbReference type="SAM" id="Coils"/>
    </source>
</evidence>
<dbReference type="AlphaFoldDB" id="A0A6P7U433"/>
<dbReference type="GO" id="GO:0000481">
    <property type="term" value="P:maturation of 5S rRNA"/>
    <property type="evidence" value="ECO:0007669"/>
    <property type="project" value="TreeGrafter"/>
</dbReference>
<name>A0A6P7U433_9MOLL</name>
<feature type="compositionally biased region" description="Basic and acidic residues" evidence="7">
    <location>
        <begin position="38"/>
        <end position="59"/>
    </location>
</feature>
<feature type="region of interest" description="Disordered" evidence="7">
    <location>
        <begin position="105"/>
        <end position="151"/>
    </location>
</feature>
<evidence type="ECO:0000313" key="9">
    <source>
        <dbReference type="RefSeq" id="XP_029655671.1"/>
    </source>
</evidence>
<evidence type="ECO:0000313" key="8">
    <source>
        <dbReference type="Proteomes" id="UP000515154"/>
    </source>
</evidence>
<dbReference type="PANTHER" id="PTHR14152">
    <property type="entry name" value="SQUAMOUS CELL CARCINOMA ANTIGEN RECOGNISED BY CYTOTOXIC T LYMPHOCYTES"/>
    <property type="match status" value="1"/>
</dbReference>
<feature type="compositionally biased region" description="Low complexity" evidence="7">
    <location>
        <begin position="115"/>
        <end position="126"/>
    </location>
</feature>
<dbReference type="InterPro" id="IPR045347">
    <property type="entry name" value="HIND"/>
</dbReference>
<dbReference type="RefSeq" id="XP_029655671.1">
    <property type="nucleotide sequence ID" value="XM_029799811.2"/>
</dbReference>
<feature type="compositionally biased region" description="Basic and acidic residues" evidence="7">
    <location>
        <begin position="430"/>
        <end position="449"/>
    </location>
</feature>
<keyword evidence="8" id="KW-1185">Reference proteome</keyword>
<comment type="similarity">
    <text evidence="2">Belongs to the SNU66/SART1 family.</text>
</comment>
<gene>
    <name evidence="9" type="primary">LOC115229468</name>
</gene>
<dbReference type="Pfam" id="PF19252">
    <property type="entry name" value="HIND"/>
    <property type="match status" value="1"/>
</dbReference>
<feature type="compositionally biased region" description="Basic residues" evidence="7">
    <location>
        <begin position="1"/>
        <end position="37"/>
    </location>
</feature>
<dbReference type="PANTHER" id="PTHR14152:SF5">
    <property type="entry name" value="U4_U6.U5 TRI-SNRNP-ASSOCIATED PROTEIN 1"/>
    <property type="match status" value="1"/>
</dbReference>
<feature type="region of interest" description="Disordered" evidence="7">
    <location>
        <begin position="1"/>
        <end position="88"/>
    </location>
</feature>
<dbReference type="Pfam" id="PF03343">
    <property type="entry name" value="SART-1"/>
    <property type="match status" value="1"/>
</dbReference>
<evidence type="ECO:0000256" key="5">
    <source>
        <dbReference type="ARBA" id="ARBA00023242"/>
    </source>
</evidence>
<feature type="compositionally biased region" description="Low complexity" evidence="7">
    <location>
        <begin position="62"/>
        <end position="88"/>
    </location>
</feature>
<dbReference type="InterPro" id="IPR005011">
    <property type="entry name" value="SNU66/SART1"/>
</dbReference>
<evidence type="ECO:0000256" key="3">
    <source>
        <dbReference type="ARBA" id="ARBA00022664"/>
    </source>
</evidence>
<dbReference type="GO" id="GO:0046540">
    <property type="term" value="C:U4/U6 x U5 tri-snRNP complex"/>
    <property type="evidence" value="ECO:0007669"/>
    <property type="project" value="InterPro"/>
</dbReference>
<dbReference type="GO" id="GO:0045292">
    <property type="term" value="P:mRNA cis splicing, via spliceosome"/>
    <property type="evidence" value="ECO:0007669"/>
    <property type="project" value="TreeGrafter"/>
</dbReference>
<proteinExistence type="inferred from homology"/>
<protein>
    <submittedName>
        <fullName evidence="9">U4/U6.U5 tri-snRNP-associated protein 1-like</fullName>
    </submittedName>
</protein>
<comment type="subcellular location">
    <subcellularLocation>
        <location evidence="1">Nucleus</location>
    </subcellularLocation>
</comment>
<reference evidence="9" key="1">
    <citation type="submission" date="2025-08" db="UniProtKB">
        <authorList>
            <consortium name="RefSeq"/>
        </authorList>
    </citation>
    <scope>IDENTIFICATION</scope>
</reference>
<keyword evidence="4" id="KW-0508">mRNA splicing</keyword>